<organism evidence="1 2">
    <name type="scientific">Roseomonas genomospecies 6</name>
    <dbReference type="NCBI Taxonomy" id="214106"/>
    <lineage>
        <taxon>Bacteria</taxon>
        <taxon>Pseudomonadati</taxon>
        <taxon>Pseudomonadota</taxon>
        <taxon>Alphaproteobacteria</taxon>
        <taxon>Acetobacterales</taxon>
        <taxon>Roseomonadaceae</taxon>
        <taxon>Roseomonas</taxon>
    </lineage>
</organism>
<reference evidence="1 2" key="1">
    <citation type="submission" date="2018-07" db="EMBL/GenBank/DDBJ databases">
        <title>Genome sequence of Azospirillum sp. ATCC 49961.</title>
        <authorList>
            <person name="Sant'Anna F.H."/>
            <person name="Baldani J.I."/>
            <person name="Zilli J.E."/>
            <person name="Reis V.M."/>
            <person name="Hartmann A."/>
            <person name="Cruz L."/>
            <person name="de Souza E.M."/>
            <person name="de Oliveira Pedrosa F."/>
            <person name="Passaglia L.M.P."/>
        </authorList>
    </citation>
    <scope>NUCLEOTIDE SEQUENCE [LARGE SCALE GENOMIC DNA]</scope>
    <source>
        <strain evidence="1 2">ATCC 49961</strain>
    </source>
</reference>
<dbReference type="EMBL" id="QOKW01000022">
    <property type="protein sequence ID" value="KAA0677644.1"/>
    <property type="molecule type" value="Genomic_DNA"/>
</dbReference>
<dbReference type="AlphaFoldDB" id="A0A9W7NFN3"/>
<comment type="caution">
    <text evidence="1">The sequence shown here is derived from an EMBL/GenBank/DDBJ whole genome shotgun (WGS) entry which is preliminary data.</text>
</comment>
<dbReference type="RefSeq" id="WP_149471113.1">
    <property type="nucleotide sequence ID" value="NZ_QOKW01000022.1"/>
</dbReference>
<evidence type="ECO:0000313" key="1">
    <source>
        <dbReference type="EMBL" id="KAA0677644.1"/>
    </source>
</evidence>
<protein>
    <submittedName>
        <fullName evidence="1">Uncharacterized protein</fullName>
    </submittedName>
</protein>
<sequence>MHLSQSLQRRQPLSWNDLQTTVSNTGGALRQIKEMPEDQIGWRRTDLHSLASRMTGAEPDSQLRTLVVQRLSLHDRETEIRFSGISAEDLLTDPEVHAGRVAEYLTVLARRYTADASMAGAHWEEPHLVAYEQARHAERIGLGRHDVEKLVLGRLAAALDRTADVDALGTVVRRAVRNMPDLEDDLRLAAAQRLGHLTETSALAGIELRHPVIWRLLDRDDKRLRETVAAEAPELLHAFGAYGVTDRVSITMHAILQPGTWQALDERRVAELATWLWVRHHAGERAGELCREIAAGRAGMDEVIAAGADAEPAIPF</sequence>
<dbReference type="Proteomes" id="UP000480854">
    <property type="component" value="Unassembled WGS sequence"/>
</dbReference>
<gene>
    <name evidence="1" type="ORF">DS843_22665</name>
</gene>
<proteinExistence type="predicted"/>
<evidence type="ECO:0000313" key="2">
    <source>
        <dbReference type="Proteomes" id="UP000480854"/>
    </source>
</evidence>
<accession>A0A9W7NFN3</accession>
<name>A0A9W7NFN3_9PROT</name>
<keyword evidence="2" id="KW-1185">Reference proteome</keyword>